<feature type="region of interest" description="Disordered" evidence="1">
    <location>
        <begin position="188"/>
        <end position="211"/>
    </location>
</feature>
<sequence>MKPLHIFKPGNHITMSGACISFGESDLAATVLAYDPALHEAPLVIGHPKHDAPAAGWVKSLSTAADGLIAVPHEVDVAFADLVAQKKFKKISASFYHPDAANNPVPGVYYLRHVGFLGAQPPSVKGLRPIELAEDEEGVVEFGDFGDSVSAGVFRRLREWLIDKFSQEDADRVVPGWDVDNLLAESRREVDSPAFTEPTPPNKPTTEEHPVNPAEKAALEAENTRLKTQLAAHQEREQKEQAAQRHTKNLAFAEGLVGAGKLLPKHTAALIAALDFAEAGDAPLEFGEGDQRKPVIEGLKAIFDDLPQQIDFAEQASKDRQGDLHVPTDLEFAEKNTDPDRLSLHNRATALAADKNIPYESAVRQLIK</sequence>
<reference evidence="3" key="1">
    <citation type="journal article" date="2020" name="Microbiol. Resour. Announc.">
        <title>Complete genome sequences of four natural Pseudomonas isolates that catabolize a wide range of aromatic compounds relevant to lignin valorization.</title>
        <authorList>
            <person name="Hatmaker E.A."/>
            <person name="Presley G."/>
            <person name="Cannon O."/>
            <person name="Guss A.M."/>
            <person name="Elkins J.G."/>
        </authorList>
    </citation>
    <scope>NUCLEOTIDE SEQUENCE [LARGE SCALE GENOMIC DNA]</scope>
    <source>
        <strain evidence="3">H1F5C</strain>
    </source>
</reference>
<name>A0A7G7XCX7_9PSED</name>
<dbReference type="Proteomes" id="UP000515277">
    <property type="component" value="Chromosome"/>
</dbReference>
<evidence type="ECO:0000313" key="3">
    <source>
        <dbReference type="Proteomes" id="UP000515277"/>
    </source>
</evidence>
<organism evidence="2 3">
    <name type="scientific">Pseudomonas protegens</name>
    <dbReference type="NCBI Taxonomy" id="380021"/>
    <lineage>
        <taxon>Bacteria</taxon>
        <taxon>Pseudomonadati</taxon>
        <taxon>Pseudomonadota</taxon>
        <taxon>Gammaproteobacteria</taxon>
        <taxon>Pseudomonadales</taxon>
        <taxon>Pseudomonadaceae</taxon>
        <taxon>Pseudomonas</taxon>
    </lineage>
</organism>
<accession>A0A7G7XCX7</accession>
<dbReference type="AlphaFoldDB" id="A0A7G7XCX7"/>
<protein>
    <submittedName>
        <fullName evidence="2">Peptidase</fullName>
    </submittedName>
</protein>
<evidence type="ECO:0000256" key="1">
    <source>
        <dbReference type="SAM" id="MobiDB-lite"/>
    </source>
</evidence>
<proteinExistence type="predicted"/>
<dbReference type="RefSeq" id="WP_179596404.1">
    <property type="nucleotide sequence ID" value="NZ_CP060201.1"/>
</dbReference>
<evidence type="ECO:0000313" key="2">
    <source>
        <dbReference type="EMBL" id="QNH77822.1"/>
    </source>
</evidence>
<gene>
    <name evidence="2" type="ORF">GGI48_01095</name>
</gene>
<dbReference type="EMBL" id="CP060201">
    <property type="protein sequence ID" value="QNH77822.1"/>
    <property type="molecule type" value="Genomic_DNA"/>
</dbReference>
<dbReference type="PROSITE" id="PS51257">
    <property type="entry name" value="PROKAR_LIPOPROTEIN"/>
    <property type="match status" value="1"/>
</dbReference>